<keyword evidence="3 8" id="KW-0812">Transmembrane</keyword>
<evidence type="ECO:0000313" key="10">
    <source>
        <dbReference type="Proteomes" id="UP000799753"/>
    </source>
</evidence>
<feature type="transmembrane region" description="Helical" evidence="8">
    <location>
        <begin position="534"/>
        <end position="555"/>
    </location>
</feature>
<evidence type="ECO:0000256" key="8">
    <source>
        <dbReference type="SAM" id="Phobius"/>
    </source>
</evidence>
<dbReference type="Pfam" id="PF02386">
    <property type="entry name" value="TrkH"/>
    <property type="match status" value="1"/>
</dbReference>
<dbReference type="PANTHER" id="PTHR31064">
    <property type="entry name" value="POTASSIUM TRANSPORT PROTEIN DDB_G0292412-RELATED"/>
    <property type="match status" value="1"/>
</dbReference>
<gene>
    <name evidence="9" type="ORF">P280DRAFT_551393</name>
</gene>
<dbReference type="GO" id="GO:0030007">
    <property type="term" value="P:intracellular potassium ion homeostasis"/>
    <property type="evidence" value="ECO:0007669"/>
    <property type="project" value="TreeGrafter"/>
</dbReference>
<feature type="transmembrane region" description="Helical" evidence="8">
    <location>
        <begin position="408"/>
        <end position="436"/>
    </location>
</feature>
<protein>
    <submittedName>
        <fullName evidence="9">TrkH-domain-containing protein</fullName>
    </submittedName>
</protein>
<feature type="transmembrane region" description="Helical" evidence="8">
    <location>
        <begin position="334"/>
        <end position="362"/>
    </location>
</feature>
<sequence>MLFAGVPGSGRLRRVGRALHGNFPSLNFITLHYCYFLLACLLSSVIFWGASTPARSVSYTDSLFLTVSAMTLAGLNTVNLSSLNTFQQWMLLLLIMIGSAVFVSAFVVHVRKRAFEKRFAYVVAKRRRRSERGHLRGAESFTRRISRSLTRSSAGDVEQDVGGPYQHVTEPSTQTTTDSPTADSNSISEKIDSSSVHNQHAAGASMPLPQTRTITYRSEAGDEIEINPSSSPETPPSHITFGPNTYFHADRALSGANHHRFISMQGVGADSHATVRRRPPTGTSHLASDAQLETMESSSNHLPFSSSGFLSRNSNFHHLSEEERQKLGGYEYRAICLLSWLVPAYFILFQLFGCLGIGAYVAINKPSVARENGLDPWWVGSFNAVSAFNNSGMSLLDANMVAFQTSIYMLITMGFLILAGNTCYPIFLRLIVWTLLKLIPGNERWDGHRKTLQFLLDHPRRCYTNLFPSRHTWWLLACVVCLNGIDWVAFEILNIRNDAITSLPHGIEVLDGLFQALAVRSGGFYVVPIPSVRVSLQVLYVIMMYISVYPVVITMRNSNVYEERSLGIYANEEQNFPSTPQALESKTSFFSTLRHTISGNHSHEQTRSYFVRQQLRAQLAHDLWWLVLAVFVIMIIEGSNFARDPTTFSVFNVIFETVSAYGCRSMESAHNNIGSRQRVREVTHPPGFKEIPSVTSQPEDLGRPSFLTTLPAETRNQVYELLFQRELPIILPNDGKVKYMKVSDGFNNVLGFLASCKQVYSEAGSVLYARNTFRFDQKHNFQYGPFLYSETWISSIGSRMALLKNVVINFNVIRYMDNPPRCQNFDILPILRAIWNKTGTPLKVTCKGANHYHYGRLVYARILSIDPNALTAIIDHVGSKDILGWKCCAQFPRLMDEVIVNWNGRQIFCRSKKFRGVPFDYVYDISDQYTVYRPHHAVHDKGFGGLPWPIYNTICKHLAPKSQDIVFDLDKTRVDGINFSIYGVSKALWKDLEYFSFSRTQQIIIRMASFETTTSFSGFEALRACLNHALFKKVFAGNLGKPITIMMRFDLESLQDVERIEVDIKNCLLATRVLPQDTTLCISTSQKDNATAVGSESTCTLGELRLQTLCLLTGVLPRRMEYPCPKIIIGHKAKVLRVEYPDVLLSIAGLDLEDEWNYCNERTEEIKSFLVPLIIARGWHYLQGPTANYGSSLLGVWMALRDNDMRYPKLVAYQHAP</sequence>
<keyword evidence="4 8" id="KW-1133">Transmembrane helix</keyword>
<feature type="region of interest" description="Disordered" evidence="7">
    <location>
        <begin position="149"/>
        <end position="210"/>
    </location>
</feature>
<keyword evidence="10" id="KW-1185">Reference proteome</keyword>
<comment type="subcellular location">
    <subcellularLocation>
        <location evidence="1">Membrane</location>
        <topology evidence="1">Multi-pass membrane protein</topology>
    </subcellularLocation>
</comment>
<evidence type="ECO:0000256" key="4">
    <source>
        <dbReference type="ARBA" id="ARBA00022989"/>
    </source>
</evidence>
<reference evidence="9" key="1">
    <citation type="journal article" date="2020" name="Stud. Mycol.">
        <title>101 Dothideomycetes genomes: a test case for predicting lifestyles and emergence of pathogens.</title>
        <authorList>
            <person name="Haridas S."/>
            <person name="Albert R."/>
            <person name="Binder M."/>
            <person name="Bloem J."/>
            <person name="Labutti K."/>
            <person name="Salamov A."/>
            <person name="Andreopoulos B."/>
            <person name="Baker S."/>
            <person name="Barry K."/>
            <person name="Bills G."/>
            <person name="Bluhm B."/>
            <person name="Cannon C."/>
            <person name="Castanera R."/>
            <person name="Culley D."/>
            <person name="Daum C."/>
            <person name="Ezra D."/>
            <person name="Gonzalez J."/>
            <person name="Henrissat B."/>
            <person name="Kuo A."/>
            <person name="Liang C."/>
            <person name="Lipzen A."/>
            <person name="Lutzoni F."/>
            <person name="Magnuson J."/>
            <person name="Mondo S."/>
            <person name="Nolan M."/>
            <person name="Ohm R."/>
            <person name="Pangilinan J."/>
            <person name="Park H.-J."/>
            <person name="Ramirez L."/>
            <person name="Alfaro M."/>
            <person name="Sun H."/>
            <person name="Tritt A."/>
            <person name="Yoshinaga Y."/>
            <person name="Zwiers L.-H."/>
            <person name="Turgeon B."/>
            <person name="Goodwin S."/>
            <person name="Spatafora J."/>
            <person name="Crous P."/>
            <person name="Grigoriev I."/>
        </authorList>
    </citation>
    <scope>NUCLEOTIDE SEQUENCE</scope>
    <source>
        <strain evidence="9">CBS 473.64</strain>
    </source>
</reference>
<evidence type="ECO:0000256" key="5">
    <source>
        <dbReference type="ARBA" id="ARBA00023065"/>
    </source>
</evidence>
<evidence type="ECO:0000313" key="9">
    <source>
        <dbReference type="EMBL" id="KAF2638251.1"/>
    </source>
</evidence>
<dbReference type="InterPro" id="IPR051143">
    <property type="entry name" value="TrkH_K-transport"/>
</dbReference>
<feature type="transmembrane region" description="Helical" evidence="8">
    <location>
        <begin position="89"/>
        <end position="108"/>
    </location>
</feature>
<dbReference type="GO" id="GO:0005886">
    <property type="term" value="C:plasma membrane"/>
    <property type="evidence" value="ECO:0007669"/>
    <property type="project" value="TreeGrafter"/>
</dbReference>
<organism evidence="9 10">
    <name type="scientific">Massarina eburnea CBS 473.64</name>
    <dbReference type="NCBI Taxonomy" id="1395130"/>
    <lineage>
        <taxon>Eukaryota</taxon>
        <taxon>Fungi</taxon>
        <taxon>Dikarya</taxon>
        <taxon>Ascomycota</taxon>
        <taxon>Pezizomycotina</taxon>
        <taxon>Dothideomycetes</taxon>
        <taxon>Pleosporomycetidae</taxon>
        <taxon>Pleosporales</taxon>
        <taxon>Massarineae</taxon>
        <taxon>Massarinaceae</taxon>
        <taxon>Massarina</taxon>
    </lineage>
</organism>
<feature type="transmembrane region" description="Helical" evidence="8">
    <location>
        <begin position="29"/>
        <end position="50"/>
    </location>
</feature>
<feature type="compositionally biased region" description="Polar residues" evidence="7">
    <location>
        <begin position="169"/>
        <end position="182"/>
    </location>
</feature>
<evidence type="ECO:0000256" key="3">
    <source>
        <dbReference type="ARBA" id="ARBA00022692"/>
    </source>
</evidence>
<feature type="transmembrane region" description="Helical" evidence="8">
    <location>
        <begin position="473"/>
        <end position="495"/>
    </location>
</feature>
<evidence type="ECO:0000256" key="6">
    <source>
        <dbReference type="ARBA" id="ARBA00023136"/>
    </source>
</evidence>
<dbReference type="Proteomes" id="UP000799753">
    <property type="component" value="Unassembled WGS sequence"/>
</dbReference>
<dbReference type="EMBL" id="MU006790">
    <property type="protein sequence ID" value="KAF2638251.1"/>
    <property type="molecule type" value="Genomic_DNA"/>
</dbReference>
<dbReference type="InterPro" id="IPR003445">
    <property type="entry name" value="Cat_transpt"/>
</dbReference>
<dbReference type="GO" id="GO:0140107">
    <property type="term" value="F:high-affinity potassium ion transmembrane transporter activity"/>
    <property type="evidence" value="ECO:0007669"/>
    <property type="project" value="TreeGrafter"/>
</dbReference>
<dbReference type="PANTHER" id="PTHR31064:SF37">
    <property type="entry name" value="TRANSPORTER, PUTATIVE (EUROFUNG)-RELATED"/>
    <property type="match status" value="1"/>
</dbReference>
<proteinExistence type="predicted"/>
<evidence type="ECO:0000256" key="1">
    <source>
        <dbReference type="ARBA" id="ARBA00004141"/>
    </source>
</evidence>
<keyword evidence="6 8" id="KW-0472">Membrane</keyword>
<keyword evidence="5" id="KW-0406">Ion transport</keyword>
<feature type="transmembrane region" description="Helical" evidence="8">
    <location>
        <begin position="623"/>
        <end position="642"/>
    </location>
</feature>
<accession>A0A6A6RU58</accession>
<keyword evidence="2" id="KW-0813">Transport</keyword>
<dbReference type="GO" id="GO:1990573">
    <property type="term" value="P:potassium ion import across plasma membrane"/>
    <property type="evidence" value="ECO:0007669"/>
    <property type="project" value="TreeGrafter"/>
</dbReference>
<feature type="transmembrane region" description="Helical" evidence="8">
    <location>
        <begin position="62"/>
        <end position="83"/>
    </location>
</feature>
<evidence type="ECO:0000256" key="7">
    <source>
        <dbReference type="SAM" id="MobiDB-lite"/>
    </source>
</evidence>
<dbReference type="OrthoDB" id="9999863at2759"/>
<dbReference type="AlphaFoldDB" id="A0A6A6RU58"/>
<evidence type="ECO:0000256" key="2">
    <source>
        <dbReference type="ARBA" id="ARBA00022448"/>
    </source>
</evidence>
<name>A0A6A6RU58_9PLEO</name>